<comment type="subcellular location">
    <subcellularLocation>
        <location evidence="1">Nucleus</location>
    </subcellularLocation>
</comment>
<dbReference type="InterPro" id="IPR036864">
    <property type="entry name" value="Zn2-C6_fun-type_DNA-bd_sf"/>
</dbReference>
<dbReference type="GO" id="GO:0006351">
    <property type="term" value="P:DNA-templated transcription"/>
    <property type="evidence" value="ECO:0007669"/>
    <property type="project" value="InterPro"/>
</dbReference>
<dbReference type="InterPro" id="IPR052783">
    <property type="entry name" value="Metabolic/Drug-Res_Regulator"/>
</dbReference>
<evidence type="ECO:0000313" key="13">
    <source>
        <dbReference type="Proteomes" id="UP000319663"/>
    </source>
</evidence>
<keyword evidence="8" id="KW-0804">Transcription</keyword>
<dbReference type="Pfam" id="PF04082">
    <property type="entry name" value="Fungal_trans"/>
    <property type="match status" value="1"/>
</dbReference>
<keyword evidence="7" id="KW-0010">Activator</keyword>
<dbReference type="GO" id="GO:0008270">
    <property type="term" value="F:zinc ion binding"/>
    <property type="evidence" value="ECO:0007669"/>
    <property type="project" value="InterPro"/>
</dbReference>
<dbReference type="GO" id="GO:0045944">
    <property type="term" value="P:positive regulation of transcription by RNA polymerase II"/>
    <property type="evidence" value="ECO:0007669"/>
    <property type="project" value="TreeGrafter"/>
</dbReference>
<evidence type="ECO:0000256" key="7">
    <source>
        <dbReference type="ARBA" id="ARBA00023159"/>
    </source>
</evidence>
<keyword evidence="5" id="KW-0805">Transcription regulation</keyword>
<dbReference type="GO" id="GO:0005634">
    <property type="term" value="C:nucleus"/>
    <property type="evidence" value="ECO:0007669"/>
    <property type="project" value="UniProtKB-SubCell"/>
</dbReference>
<dbReference type="Proteomes" id="UP000319663">
    <property type="component" value="Unassembled WGS sequence"/>
</dbReference>
<dbReference type="InterPro" id="IPR007219">
    <property type="entry name" value="XnlR_reg_dom"/>
</dbReference>
<evidence type="ECO:0000256" key="1">
    <source>
        <dbReference type="ARBA" id="ARBA00004123"/>
    </source>
</evidence>
<dbReference type="PROSITE" id="PS00463">
    <property type="entry name" value="ZN2_CY6_FUNGAL_1"/>
    <property type="match status" value="1"/>
</dbReference>
<dbReference type="Gene3D" id="4.10.240.10">
    <property type="entry name" value="Zn(2)-C6 fungal-type DNA-binding domain"/>
    <property type="match status" value="1"/>
</dbReference>
<dbReference type="InterPro" id="IPR001138">
    <property type="entry name" value="Zn2Cys6_DnaBD"/>
</dbReference>
<evidence type="ECO:0000256" key="6">
    <source>
        <dbReference type="ARBA" id="ARBA00023125"/>
    </source>
</evidence>
<evidence type="ECO:0000256" key="2">
    <source>
        <dbReference type="ARBA" id="ARBA00022723"/>
    </source>
</evidence>
<organism evidence="12 13">
    <name type="scientific">Monascus purpureus</name>
    <name type="common">Red mold</name>
    <name type="synonym">Monascus anka</name>
    <dbReference type="NCBI Taxonomy" id="5098"/>
    <lineage>
        <taxon>Eukaryota</taxon>
        <taxon>Fungi</taxon>
        <taxon>Dikarya</taxon>
        <taxon>Ascomycota</taxon>
        <taxon>Pezizomycotina</taxon>
        <taxon>Eurotiomycetes</taxon>
        <taxon>Eurotiomycetidae</taxon>
        <taxon>Eurotiales</taxon>
        <taxon>Aspergillaceae</taxon>
        <taxon>Monascus</taxon>
    </lineage>
</organism>
<feature type="compositionally biased region" description="Polar residues" evidence="10">
    <location>
        <begin position="730"/>
        <end position="753"/>
    </location>
</feature>
<dbReference type="Pfam" id="PF00172">
    <property type="entry name" value="Zn_clus"/>
    <property type="match status" value="1"/>
</dbReference>
<accession>A0A507QQ13</accession>
<evidence type="ECO:0000259" key="11">
    <source>
        <dbReference type="PROSITE" id="PS50048"/>
    </source>
</evidence>
<evidence type="ECO:0000256" key="8">
    <source>
        <dbReference type="ARBA" id="ARBA00023163"/>
    </source>
</evidence>
<comment type="caution">
    <text evidence="12">The sequence shown here is derived from an EMBL/GenBank/DDBJ whole genome shotgun (WGS) entry which is preliminary data.</text>
</comment>
<dbReference type="OrthoDB" id="3364175at2759"/>
<keyword evidence="4" id="KW-0672">Quinate metabolism</keyword>
<dbReference type="CDD" id="cd12148">
    <property type="entry name" value="fungal_TF_MHR"/>
    <property type="match status" value="1"/>
</dbReference>
<keyword evidence="3" id="KW-0862">Zinc</keyword>
<keyword evidence="6" id="KW-0238">DNA-binding</keyword>
<dbReference type="SMART" id="SM00906">
    <property type="entry name" value="Fungal_trans"/>
    <property type="match status" value="1"/>
</dbReference>
<proteinExistence type="predicted"/>
<dbReference type="GO" id="GO:0003677">
    <property type="term" value="F:DNA binding"/>
    <property type="evidence" value="ECO:0007669"/>
    <property type="project" value="UniProtKB-KW"/>
</dbReference>
<reference evidence="12 13" key="1">
    <citation type="submission" date="2019-06" db="EMBL/GenBank/DDBJ databases">
        <title>Wine fermentation using esterase from Monascus purpureus.</title>
        <authorList>
            <person name="Geng C."/>
            <person name="Zhang Y."/>
        </authorList>
    </citation>
    <scope>NUCLEOTIDE SEQUENCE [LARGE SCALE GENOMIC DNA]</scope>
    <source>
        <strain evidence="12">HQ1</strain>
    </source>
</reference>
<evidence type="ECO:0000256" key="9">
    <source>
        <dbReference type="ARBA" id="ARBA00023242"/>
    </source>
</evidence>
<dbReference type="GO" id="GO:0000981">
    <property type="term" value="F:DNA-binding transcription factor activity, RNA polymerase II-specific"/>
    <property type="evidence" value="ECO:0007669"/>
    <property type="project" value="InterPro"/>
</dbReference>
<dbReference type="PROSITE" id="PS50048">
    <property type="entry name" value="ZN2_CY6_FUNGAL_2"/>
    <property type="match status" value="1"/>
</dbReference>
<evidence type="ECO:0000256" key="5">
    <source>
        <dbReference type="ARBA" id="ARBA00023015"/>
    </source>
</evidence>
<dbReference type="PANTHER" id="PTHR47655">
    <property type="entry name" value="QUINIC ACID UTILIZATION ACTIVATOR"/>
    <property type="match status" value="1"/>
</dbReference>
<keyword evidence="2" id="KW-0479">Metal-binding</keyword>
<keyword evidence="9" id="KW-0539">Nucleus</keyword>
<feature type="region of interest" description="Disordered" evidence="10">
    <location>
        <begin position="172"/>
        <end position="210"/>
    </location>
</feature>
<dbReference type="SUPFAM" id="SSF57701">
    <property type="entry name" value="Zn2/Cys6 DNA-binding domain"/>
    <property type="match status" value="1"/>
</dbReference>
<gene>
    <name evidence="12" type="ORF">MPDQ_001231</name>
</gene>
<sequence length="855" mass="95005">MDEGSHSQLPRRKRVSRACDRCRSKKDKCDGLRPTCSACQTAGLACSYDPHSKKRGLPEGYVRGLEKLWALTLCNIEGLEDTVLAMIGATAESAERAPRAMQLWTDDSTSETLHNSWKSSRLFGALENALSGTTTSQSLGKKRLRDDLENVSDGAEEEWGFRVRRSSVPLGSYAPHVTKPSVRPSVKRNRLSKSPDGQSSQYSASDTDDTLRLPSHTSQLLDVYFAITHSWLPIVTKHNILRASYQYPMSRLCVSSSSLGSGDHAALWAILSYITVQSTLQDRSEETLPKVKEYYSISRKLIPLETEKHELGHVQALLLLTLVSIGLEDWPAAWMLSGQAVRLVTGMETTDLPDEKKQFRAVFLGCFVIDSLLSFRLSRSPSMRPKDLASVGLLEEDGLEEWSSWVDFLSPMEPVTMKNPPRRGPLLGLSCFNRLVELASVLNRITCDFSIGSNATTFSQQLLLDLRQWEGHMPLGCRLAGSESTPQKSTPALLPHQSYLCLTYISILLWIYLNIVPQGQDLPSSSLEGSRKVLYRVLPLISQHLENFKMCGLPPIFECPLRAIIEKAFTLRNKAHPDSFPFAQWTEALIQRMNDLSRTWPVYHTLGKTINSWNGSKNLQERPPFPFESRPIDGTQIPGDPGRTEEIMTVEHRSEAVAPIYSTRIMGGLPSVTAGAEDVKPAIGINILTNGGFIASRDTSPPLQQAHVRQNFTSTLTSRHRPDALLPSVSHPQSPTTTPAVSVANNPNNSTLARNDILPHRNGHDNNPGVPPGSRSSNEIDSIFKDLAYLDTTEWATNREAGLRDFGFMDDTTFQAFCHDPDRLAGSQPLIYPSSIQDIWPPPGFFPDMFQKNDG</sequence>
<dbReference type="FunFam" id="4.10.240.10:FF:000005">
    <property type="entry name" value="Quinic acid utilization activator"/>
    <property type="match status" value="1"/>
</dbReference>
<evidence type="ECO:0000256" key="3">
    <source>
        <dbReference type="ARBA" id="ARBA00022833"/>
    </source>
</evidence>
<feature type="region of interest" description="Disordered" evidence="10">
    <location>
        <begin position="725"/>
        <end position="778"/>
    </location>
</feature>
<feature type="domain" description="Zn(2)-C6 fungal-type" evidence="11">
    <location>
        <begin position="18"/>
        <end position="48"/>
    </location>
</feature>
<dbReference type="PANTHER" id="PTHR47655:SF1">
    <property type="entry name" value="ZN(II)2CYS6 TRANSCRIPTION FACTOR (EUROFUNG)"/>
    <property type="match status" value="1"/>
</dbReference>
<protein>
    <recommendedName>
        <fullName evidence="11">Zn(2)-C6 fungal-type domain-containing protein</fullName>
    </recommendedName>
</protein>
<evidence type="ECO:0000256" key="10">
    <source>
        <dbReference type="SAM" id="MobiDB-lite"/>
    </source>
</evidence>
<evidence type="ECO:0000256" key="4">
    <source>
        <dbReference type="ARBA" id="ARBA00022911"/>
    </source>
</evidence>
<evidence type="ECO:0000313" key="12">
    <source>
        <dbReference type="EMBL" id="TQB69913.1"/>
    </source>
</evidence>
<dbReference type="AlphaFoldDB" id="A0A507QQ13"/>
<keyword evidence="13" id="KW-1185">Reference proteome</keyword>
<dbReference type="STRING" id="5098.A0A507QQ13"/>
<name>A0A507QQ13_MONPU</name>
<dbReference type="EMBL" id="VIFY01000130">
    <property type="protein sequence ID" value="TQB69913.1"/>
    <property type="molecule type" value="Genomic_DNA"/>
</dbReference>
<dbReference type="SMART" id="SM00066">
    <property type="entry name" value="GAL4"/>
    <property type="match status" value="1"/>
</dbReference>
<feature type="compositionally biased region" description="Polar residues" evidence="10">
    <location>
        <begin position="195"/>
        <end position="205"/>
    </location>
</feature>
<dbReference type="CDD" id="cd00067">
    <property type="entry name" value="GAL4"/>
    <property type="match status" value="1"/>
</dbReference>